<dbReference type="RefSeq" id="WP_057905850.1">
    <property type="nucleotide sequence ID" value="NZ_AZDA01000140.1"/>
</dbReference>
<keyword evidence="3" id="KW-1185">Reference proteome</keyword>
<gene>
    <name evidence="2" type="ORF">FC07_GL002016</name>
</gene>
<dbReference type="PATRIC" id="fig|1423726.3.peg.2091"/>
<feature type="transmembrane region" description="Helical" evidence="1">
    <location>
        <begin position="12"/>
        <end position="32"/>
    </location>
</feature>
<dbReference type="AlphaFoldDB" id="A0A0R1GE79"/>
<dbReference type="EMBL" id="AZDA01000140">
    <property type="protein sequence ID" value="KRK32589.1"/>
    <property type="molecule type" value="Genomic_DNA"/>
</dbReference>
<keyword evidence="1" id="KW-0472">Membrane</keyword>
<name>A0A0R1GE79_9LACO</name>
<evidence type="ECO:0000313" key="3">
    <source>
        <dbReference type="Proteomes" id="UP000051461"/>
    </source>
</evidence>
<keyword evidence="1" id="KW-1133">Transmembrane helix</keyword>
<accession>A0A0R1GE79</accession>
<proteinExistence type="predicted"/>
<organism evidence="2 3">
    <name type="scientific">Loigolactobacillus bifermentans DSM 20003</name>
    <dbReference type="NCBI Taxonomy" id="1423726"/>
    <lineage>
        <taxon>Bacteria</taxon>
        <taxon>Bacillati</taxon>
        <taxon>Bacillota</taxon>
        <taxon>Bacilli</taxon>
        <taxon>Lactobacillales</taxon>
        <taxon>Lactobacillaceae</taxon>
        <taxon>Loigolactobacillus</taxon>
    </lineage>
</organism>
<comment type="caution">
    <text evidence="2">The sequence shown here is derived from an EMBL/GenBank/DDBJ whole genome shotgun (WGS) entry which is preliminary data.</text>
</comment>
<sequence length="153" mass="17812">MWIDWHLVNGVAMLLLVLGVTFLLSGAVGFFMTNRQDATFDRQRKFEALESQRWAQTFHYIALDVYQADARRLMGINNGTTKNVYFVQLADGSLHTEGSRVMLKPVQIDYHSQDYSVLMFQTQHKRRCYRVQLDQATYQLLLTSWFKPLQAVA</sequence>
<evidence type="ECO:0000256" key="1">
    <source>
        <dbReference type="SAM" id="Phobius"/>
    </source>
</evidence>
<keyword evidence="1" id="KW-0812">Transmembrane</keyword>
<evidence type="ECO:0000313" key="2">
    <source>
        <dbReference type="EMBL" id="KRK32589.1"/>
    </source>
</evidence>
<dbReference type="STRING" id="1423726.FC07_GL002016"/>
<dbReference type="Proteomes" id="UP000051461">
    <property type="component" value="Unassembled WGS sequence"/>
</dbReference>
<protein>
    <submittedName>
        <fullName evidence="2">Uncharacterized protein</fullName>
    </submittedName>
</protein>
<reference evidence="2 3" key="1">
    <citation type="journal article" date="2015" name="Genome Announc.">
        <title>Expanding the biotechnology potential of lactobacilli through comparative genomics of 213 strains and associated genera.</title>
        <authorList>
            <person name="Sun Z."/>
            <person name="Harris H.M."/>
            <person name="McCann A."/>
            <person name="Guo C."/>
            <person name="Argimon S."/>
            <person name="Zhang W."/>
            <person name="Yang X."/>
            <person name="Jeffery I.B."/>
            <person name="Cooney J.C."/>
            <person name="Kagawa T.F."/>
            <person name="Liu W."/>
            <person name="Song Y."/>
            <person name="Salvetti E."/>
            <person name="Wrobel A."/>
            <person name="Rasinkangas P."/>
            <person name="Parkhill J."/>
            <person name="Rea M.C."/>
            <person name="O'Sullivan O."/>
            <person name="Ritari J."/>
            <person name="Douillard F.P."/>
            <person name="Paul Ross R."/>
            <person name="Yang R."/>
            <person name="Briner A.E."/>
            <person name="Felis G.E."/>
            <person name="de Vos W.M."/>
            <person name="Barrangou R."/>
            <person name="Klaenhammer T.R."/>
            <person name="Caufield P.W."/>
            <person name="Cui Y."/>
            <person name="Zhang H."/>
            <person name="O'Toole P.W."/>
        </authorList>
    </citation>
    <scope>NUCLEOTIDE SEQUENCE [LARGE SCALE GENOMIC DNA]</scope>
    <source>
        <strain evidence="2 3">DSM 20003</strain>
    </source>
</reference>